<evidence type="ECO:0000256" key="6">
    <source>
        <dbReference type="ARBA" id="ARBA00023136"/>
    </source>
</evidence>
<keyword evidence="2" id="KW-0813">Transport</keyword>
<feature type="transmembrane region" description="Helical" evidence="8">
    <location>
        <begin position="193"/>
        <end position="213"/>
    </location>
</feature>
<dbReference type="Pfam" id="PF00999">
    <property type="entry name" value="Na_H_Exchanger"/>
    <property type="match status" value="1"/>
</dbReference>
<keyword evidence="3 8" id="KW-0812">Transmembrane</keyword>
<comment type="subcellular location">
    <subcellularLocation>
        <location evidence="1">Membrane</location>
        <topology evidence="1">Multi-pass membrane protein</topology>
    </subcellularLocation>
</comment>
<comment type="caution">
    <text evidence="10">The sequence shown here is derived from an EMBL/GenBank/DDBJ whole genome shotgun (WGS) entry which is preliminary data.</text>
</comment>
<gene>
    <name evidence="10" type="ORF">ACFFR3_38110</name>
</gene>
<sequence>MFPTHMLLLDLALVVVLAKVMGGLARRLGQPAVVGEIVAGVLLGPTLLSPAVTAVIFPVEVRPVLSALAGVGVALFMFVVGTELDVGALRGGGRVTVWTSLFATAVPLALGALLAATLLAGHQRGSAAGFVLFFAVAMSVTAFPVLARIIADRGLTGTRMGSTALTCAAVCDVLAWALLALVVALATGARLQWWLLLLVPYVVVMVTLVRPLLRRAARLRGNGEAGGGLFFAVVLAGLLLSAAFTDWLGLHYIFGAFLFGVLLSTSGGDEVRACVIRRVEPLCGTLLLPVYFVMAGLTIDLSGLSAGEWGELAVILVTAVTAKFAGAYAGARIGGLDARGAVTLGALLNTRGLTELVVLGVGLELGVLDERLYALMVVMAVVTTALTGPLLNRLHPAEQRAPAAGTTAGAEEGAAAGRAG</sequence>
<feature type="domain" description="Cation/H+ exchanger transmembrane" evidence="9">
    <location>
        <begin position="16"/>
        <end position="391"/>
    </location>
</feature>
<evidence type="ECO:0000256" key="2">
    <source>
        <dbReference type="ARBA" id="ARBA00022448"/>
    </source>
</evidence>
<feature type="region of interest" description="Disordered" evidence="7">
    <location>
        <begin position="401"/>
        <end position="420"/>
    </location>
</feature>
<dbReference type="InterPro" id="IPR006153">
    <property type="entry name" value="Cation/H_exchanger_TM"/>
</dbReference>
<dbReference type="RefSeq" id="WP_364382169.1">
    <property type="nucleotide sequence ID" value="NZ_JBHMCF010000041.1"/>
</dbReference>
<feature type="transmembrane region" description="Helical" evidence="8">
    <location>
        <begin position="225"/>
        <end position="244"/>
    </location>
</feature>
<keyword evidence="4 8" id="KW-1133">Transmembrane helix</keyword>
<dbReference type="EMBL" id="JBHMCF010000041">
    <property type="protein sequence ID" value="MFB9475337.1"/>
    <property type="molecule type" value="Genomic_DNA"/>
</dbReference>
<keyword evidence="6 8" id="KW-0472">Membrane</keyword>
<feature type="transmembrane region" description="Helical" evidence="8">
    <location>
        <begin position="96"/>
        <end position="121"/>
    </location>
</feature>
<name>A0ABV5NYJ1_9ACTN</name>
<keyword evidence="11" id="KW-1185">Reference proteome</keyword>
<feature type="transmembrane region" description="Helical" evidence="8">
    <location>
        <begin position="279"/>
        <end position="299"/>
    </location>
</feature>
<keyword evidence="5" id="KW-0406">Ion transport</keyword>
<evidence type="ECO:0000313" key="10">
    <source>
        <dbReference type="EMBL" id="MFB9475337.1"/>
    </source>
</evidence>
<evidence type="ECO:0000259" key="9">
    <source>
        <dbReference type="Pfam" id="PF00999"/>
    </source>
</evidence>
<evidence type="ECO:0000256" key="8">
    <source>
        <dbReference type="SAM" id="Phobius"/>
    </source>
</evidence>
<feature type="transmembrane region" description="Helical" evidence="8">
    <location>
        <begin position="127"/>
        <end position="151"/>
    </location>
</feature>
<evidence type="ECO:0000256" key="4">
    <source>
        <dbReference type="ARBA" id="ARBA00022989"/>
    </source>
</evidence>
<evidence type="ECO:0000256" key="1">
    <source>
        <dbReference type="ARBA" id="ARBA00004141"/>
    </source>
</evidence>
<protein>
    <submittedName>
        <fullName evidence="10">Cation:proton antiporter</fullName>
    </submittedName>
</protein>
<dbReference type="Gene3D" id="1.20.1530.20">
    <property type="match status" value="1"/>
</dbReference>
<dbReference type="PRINTS" id="PR00173">
    <property type="entry name" value="EDTRNSPORT"/>
</dbReference>
<organism evidence="10 11">
    <name type="scientific">Nonomuraea salmonea</name>
    <dbReference type="NCBI Taxonomy" id="46181"/>
    <lineage>
        <taxon>Bacteria</taxon>
        <taxon>Bacillati</taxon>
        <taxon>Actinomycetota</taxon>
        <taxon>Actinomycetes</taxon>
        <taxon>Streptosporangiales</taxon>
        <taxon>Streptosporangiaceae</taxon>
        <taxon>Nonomuraea</taxon>
    </lineage>
</organism>
<dbReference type="Proteomes" id="UP001589568">
    <property type="component" value="Unassembled WGS sequence"/>
</dbReference>
<feature type="transmembrane region" description="Helical" evidence="8">
    <location>
        <begin position="163"/>
        <end position="187"/>
    </location>
</feature>
<evidence type="ECO:0000256" key="3">
    <source>
        <dbReference type="ARBA" id="ARBA00022692"/>
    </source>
</evidence>
<evidence type="ECO:0000256" key="7">
    <source>
        <dbReference type="SAM" id="MobiDB-lite"/>
    </source>
</evidence>
<feature type="transmembrane region" description="Helical" evidence="8">
    <location>
        <begin position="250"/>
        <end position="267"/>
    </location>
</feature>
<evidence type="ECO:0000256" key="5">
    <source>
        <dbReference type="ARBA" id="ARBA00023065"/>
    </source>
</evidence>
<dbReference type="InterPro" id="IPR050794">
    <property type="entry name" value="CPA2_transporter"/>
</dbReference>
<dbReference type="PANTHER" id="PTHR32468">
    <property type="entry name" value="CATION/H + ANTIPORTER"/>
    <property type="match status" value="1"/>
</dbReference>
<feature type="transmembrane region" description="Helical" evidence="8">
    <location>
        <begin position="6"/>
        <end position="25"/>
    </location>
</feature>
<feature type="transmembrane region" description="Helical" evidence="8">
    <location>
        <begin position="37"/>
        <end position="59"/>
    </location>
</feature>
<reference evidence="10 11" key="1">
    <citation type="submission" date="2024-09" db="EMBL/GenBank/DDBJ databases">
        <authorList>
            <person name="Sun Q."/>
            <person name="Mori K."/>
        </authorList>
    </citation>
    <scope>NUCLEOTIDE SEQUENCE [LARGE SCALE GENOMIC DNA]</scope>
    <source>
        <strain evidence="10 11">JCM 3324</strain>
    </source>
</reference>
<feature type="transmembrane region" description="Helical" evidence="8">
    <location>
        <begin position="372"/>
        <end position="391"/>
    </location>
</feature>
<dbReference type="InterPro" id="IPR038770">
    <property type="entry name" value="Na+/solute_symporter_sf"/>
</dbReference>
<accession>A0ABV5NYJ1</accession>
<evidence type="ECO:0000313" key="11">
    <source>
        <dbReference type="Proteomes" id="UP001589568"/>
    </source>
</evidence>
<feature type="transmembrane region" description="Helical" evidence="8">
    <location>
        <begin position="65"/>
        <end position="84"/>
    </location>
</feature>
<proteinExistence type="predicted"/>
<dbReference type="PANTHER" id="PTHR32468:SF0">
    <property type="entry name" value="K(+)_H(+) ANTIPORTER 1"/>
    <property type="match status" value="1"/>
</dbReference>